<dbReference type="InterPro" id="IPR029063">
    <property type="entry name" value="SAM-dependent_MTases_sf"/>
</dbReference>
<dbReference type="RefSeq" id="WP_073479033.1">
    <property type="nucleotide sequence ID" value="NZ_FQZU01000062.1"/>
</dbReference>
<accession>A0A1M6ZYJ9</accession>
<proteinExistence type="predicted"/>
<keyword evidence="2" id="KW-1185">Reference proteome</keyword>
<name>A0A1M6ZYJ9_9BACT</name>
<evidence type="ECO:0000313" key="1">
    <source>
        <dbReference type="EMBL" id="SHL35552.1"/>
    </source>
</evidence>
<dbReference type="Gene3D" id="3.40.50.150">
    <property type="entry name" value="Vaccinia Virus protein VP39"/>
    <property type="match status" value="2"/>
</dbReference>
<reference evidence="2" key="1">
    <citation type="submission" date="2016-11" db="EMBL/GenBank/DDBJ databases">
        <authorList>
            <person name="Varghese N."/>
            <person name="Submissions S."/>
        </authorList>
    </citation>
    <scope>NUCLEOTIDE SEQUENCE [LARGE SCALE GENOMIC DNA]</scope>
    <source>
        <strain evidence="2">DSM 16219</strain>
    </source>
</reference>
<dbReference type="InterPro" id="IPR002052">
    <property type="entry name" value="DNA_methylase_N6_adenine_CS"/>
</dbReference>
<keyword evidence="1" id="KW-0489">Methyltransferase</keyword>
<dbReference type="OrthoDB" id="3197274at2"/>
<dbReference type="GO" id="GO:0003676">
    <property type="term" value="F:nucleic acid binding"/>
    <property type="evidence" value="ECO:0007669"/>
    <property type="project" value="InterPro"/>
</dbReference>
<organism evidence="1 2">
    <name type="scientific">Desulfatibacillum alkenivorans DSM 16219</name>
    <dbReference type="NCBI Taxonomy" id="1121393"/>
    <lineage>
        <taxon>Bacteria</taxon>
        <taxon>Pseudomonadati</taxon>
        <taxon>Thermodesulfobacteriota</taxon>
        <taxon>Desulfobacteria</taxon>
        <taxon>Desulfobacterales</taxon>
        <taxon>Desulfatibacillaceae</taxon>
        <taxon>Desulfatibacillum</taxon>
    </lineage>
</organism>
<keyword evidence="1" id="KW-0808">Transferase</keyword>
<sequence length="703" mass="79269">MSIEKSFDVSFISSLALREKQIQQNYRPIIAVHKWFARRPGTLFRGLLLSEFCDLPLSEAFYQTNDFSGIKLADPFMGGGTPLLEANRLGCDVVGADINPMAYWVVREEVESLDLDAYQASATQLTNFLEAEIGHFYRTRCTKCNSERAHVKYFLWVKTCDCRGCGKTYDLFPNYRIAKSRRHPKDVLICPSCGELNEVDDLNQLGNCVRCNSNLAMDGSAKRNSSICPFCGVKNKFPCQDFGPPKHRMIAIEYHCPQCRPMHAGRFFKKPDSVDLSKYKAAQALFHEMTPHFIPDDEIPDGDETKRLLRWGYRKYSELFNSRQLLGLETSARLISGQKSRRVRDALATNFSDLLRYQNLLCRYDTMALKSLDIFSIHGFPVSLIQCESNFLGITNGNGVNVGSGGWGNIIAKYAKAKAYCDQPFEVRFNNSKKVIVPINGEWIGEKRGSERRSVELYCQSSTDLEVPPESIDAVFTDPPYFGNVQYAELMDFCFVWLKKIIGRNRKGFARSSTRNPKELTGNVTLSRGLDDFADGLSKVFQKMAMALKSKGPLAFTFHHNTLEAYAPVIMAILDADLVCTKAIPCPGEMSGSIHINGTGSSIIDTVFVCRKNDSNDKGEANVTERLKTLVENDLSSLRAGSVKPSTGDIRCIYYGQMARIASVDLREGWDSSELPERKLRRILNRLYILDKHKRTIEKTSDI</sequence>
<protein>
    <submittedName>
        <fullName evidence="1">Adenine-specific DNA methylase, contains a Zn-ribbon domain</fullName>
    </submittedName>
</protein>
<gene>
    <name evidence="1" type="ORF">SAMN02745216_05062</name>
</gene>
<dbReference type="AlphaFoldDB" id="A0A1M6ZYJ9"/>
<dbReference type="STRING" id="1121393.SAMN02745216_05062"/>
<dbReference type="EMBL" id="FQZU01000062">
    <property type="protein sequence ID" value="SHL35552.1"/>
    <property type="molecule type" value="Genomic_DNA"/>
</dbReference>
<dbReference type="Proteomes" id="UP000183994">
    <property type="component" value="Unassembled WGS sequence"/>
</dbReference>
<dbReference type="GO" id="GO:0032259">
    <property type="term" value="P:methylation"/>
    <property type="evidence" value="ECO:0007669"/>
    <property type="project" value="UniProtKB-KW"/>
</dbReference>
<dbReference type="GO" id="GO:0008168">
    <property type="term" value="F:methyltransferase activity"/>
    <property type="evidence" value="ECO:0007669"/>
    <property type="project" value="UniProtKB-KW"/>
</dbReference>
<evidence type="ECO:0000313" key="2">
    <source>
        <dbReference type="Proteomes" id="UP000183994"/>
    </source>
</evidence>
<dbReference type="SUPFAM" id="SSF53335">
    <property type="entry name" value="S-adenosyl-L-methionine-dependent methyltransferases"/>
    <property type="match status" value="2"/>
</dbReference>
<dbReference type="PROSITE" id="PS00092">
    <property type="entry name" value="N6_MTASE"/>
    <property type="match status" value="1"/>
</dbReference>